<dbReference type="EMBL" id="GL447283">
    <property type="protein sequence ID" value="EFN86602.1"/>
    <property type="molecule type" value="Genomic_DNA"/>
</dbReference>
<dbReference type="InParanoid" id="E2BCH6"/>
<feature type="compositionally biased region" description="Basic and acidic residues" evidence="1">
    <location>
        <begin position="222"/>
        <end position="232"/>
    </location>
</feature>
<feature type="chain" id="PRO_5003157496" evidence="2">
    <location>
        <begin position="17"/>
        <end position="260"/>
    </location>
</feature>
<keyword evidence="2" id="KW-0732">Signal</keyword>
<feature type="compositionally biased region" description="Basic and acidic residues" evidence="1">
    <location>
        <begin position="241"/>
        <end position="260"/>
    </location>
</feature>
<sequence length="260" mass="28955">MTRPSIMAICILVALALPIFTCGLPAIDHSGSASKALPVRDSKPATSSDAEQKKVAIVASPYVRRESALVPEKSRQKRQSDHRLAELETLITLSLVSNMLSQMRYKKLDPMAIAIAEPLLHLRAAMMQEEFKLRDLEVVAVVDFAVGRSYPERESILRKLRSRFRVAAANTISRIRVIDRTNTEEWRVERRQGGTKRDEEGAVAAAAAATAKRSKARQGKVRRGEAGRDKARQGGARRGGARRDEMRRGECSREARVAQW</sequence>
<evidence type="ECO:0000256" key="2">
    <source>
        <dbReference type="SAM" id="SignalP"/>
    </source>
</evidence>
<feature type="compositionally biased region" description="Basic residues" evidence="1">
    <location>
        <begin position="212"/>
        <end position="221"/>
    </location>
</feature>
<evidence type="ECO:0000313" key="3">
    <source>
        <dbReference type="EMBL" id="EFN86602.1"/>
    </source>
</evidence>
<feature type="region of interest" description="Disordered" evidence="1">
    <location>
        <begin position="208"/>
        <end position="260"/>
    </location>
</feature>
<dbReference type="OrthoDB" id="6514900at2759"/>
<feature type="signal peptide" evidence="2">
    <location>
        <begin position="1"/>
        <end position="16"/>
    </location>
</feature>
<accession>E2BCH6</accession>
<organism evidence="4">
    <name type="scientific">Harpegnathos saltator</name>
    <name type="common">Jerdon's jumping ant</name>
    <dbReference type="NCBI Taxonomy" id="610380"/>
    <lineage>
        <taxon>Eukaryota</taxon>
        <taxon>Metazoa</taxon>
        <taxon>Ecdysozoa</taxon>
        <taxon>Arthropoda</taxon>
        <taxon>Hexapoda</taxon>
        <taxon>Insecta</taxon>
        <taxon>Pterygota</taxon>
        <taxon>Neoptera</taxon>
        <taxon>Endopterygota</taxon>
        <taxon>Hymenoptera</taxon>
        <taxon>Apocrita</taxon>
        <taxon>Aculeata</taxon>
        <taxon>Formicoidea</taxon>
        <taxon>Formicidae</taxon>
        <taxon>Ponerinae</taxon>
        <taxon>Ponerini</taxon>
        <taxon>Harpegnathos</taxon>
    </lineage>
</organism>
<evidence type="ECO:0000313" key="4">
    <source>
        <dbReference type="Proteomes" id="UP000008237"/>
    </source>
</evidence>
<dbReference type="Proteomes" id="UP000008237">
    <property type="component" value="Unassembled WGS sequence"/>
</dbReference>
<protein>
    <submittedName>
        <fullName evidence="3">Uncharacterized protein</fullName>
    </submittedName>
</protein>
<proteinExistence type="predicted"/>
<gene>
    <name evidence="3" type="ORF">EAI_00647</name>
</gene>
<name>E2BCH6_HARSA</name>
<feature type="region of interest" description="Disordered" evidence="1">
    <location>
        <begin position="33"/>
        <end position="52"/>
    </location>
</feature>
<dbReference type="AlphaFoldDB" id="E2BCH6"/>
<keyword evidence="4" id="KW-1185">Reference proteome</keyword>
<reference evidence="3 4" key="1">
    <citation type="journal article" date="2010" name="Science">
        <title>Genomic comparison of the ants Camponotus floridanus and Harpegnathos saltator.</title>
        <authorList>
            <person name="Bonasio R."/>
            <person name="Zhang G."/>
            <person name="Ye C."/>
            <person name="Mutti N.S."/>
            <person name="Fang X."/>
            <person name="Qin N."/>
            <person name="Donahue G."/>
            <person name="Yang P."/>
            <person name="Li Q."/>
            <person name="Li C."/>
            <person name="Zhang P."/>
            <person name="Huang Z."/>
            <person name="Berger S.L."/>
            <person name="Reinberg D."/>
            <person name="Wang J."/>
            <person name="Liebig J."/>
        </authorList>
    </citation>
    <scope>NUCLEOTIDE SEQUENCE [LARGE SCALE GENOMIC DNA]</scope>
    <source>
        <strain evidence="3 4">R22 G/1</strain>
    </source>
</reference>
<evidence type="ECO:0000256" key="1">
    <source>
        <dbReference type="SAM" id="MobiDB-lite"/>
    </source>
</evidence>